<dbReference type="RefSeq" id="WP_237261763.1">
    <property type="nucleotide sequence ID" value="NZ_AP024202.1"/>
</dbReference>
<sequence>MDWLNLSQTLSEQLNQSIQIATAHPVSGGDIHQAFQLHTNQGNLFLKLNQAPLLPLFETEAHNLNAIQQSFSIRCPKVLGYGLFESDQAWLLLEHLDLTSQGDDYQRGKDLALMHHQIHKAPQAFGWFEDNYIGHTSQRNQWSSSWIAFYGQQRLKPQLELAQLRGAGSALFEQGHKLIEALPFWFNHYQPEASLLHGDLWGGNSSFTEDGDAVVFDPACYYGDRETDIAMTELFGGFSSSFYSGYNEVFPLDEGYQQRKPLYNLYHIINHFNLFGGHYEQQALQVITALLKQAQA</sequence>
<evidence type="ECO:0000256" key="2">
    <source>
        <dbReference type="PIRNR" id="PIRNR006221"/>
    </source>
</evidence>
<dbReference type="PIRSF" id="PIRSF006221">
    <property type="entry name" value="Ketosamine-3-kinase"/>
    <property type="match status" value="1"/>
</dbReference>
<dbReference type="InterPro" id="IPR011009">
    <property type="entry name" value="Kinase-like_dom_sf"/>
</dbReference>
<keyword evidence="4" id="KW-1185">Reference proteome</keyword>
<keyword evidence="2" id="KW-0808">Transferase</keyword>
<proteinExistence type="inferred from homology"/>
<dbReference type="Gene3D" id="3.30.200.20">
    <property type="entry name" value="Phosphorylase Kinase, domain 1"/>
    <property type="match status" value="1"/>
</dbReference>
<name>A0ABN6CYW8_9GAMM</name>
<keyword evidence="2 3" id="KW-0418">Kinase</keyword>
<dbReference type="GO" id="GO:0016301">
    <property type="term" value="F:kinase activity"/>
    <property type="evidence" value="ECO:0007669"/>
    <property type="project" value="UniProtKB-KW"/>
</dbReference>
<accession>A0ABN6CYW8</accession>
<dbReference type="PANTHER" id="PTHR12149:SF8">
    <property type="entry name" value="PROTEIN-RIBULOSAMINE 3-KINASE"/>
    <property type="match status" value="1"/>
</dbReference>
<dbReference type="Proteomes" id="UP001054820">
    <property type="component" value="Chromosome"/>
</dbReference>
<comment type="similarity">
    <text evidence="1 2">Belongs to the fructosamine kinase family.</text>
</comment>
<dbReference type="EMBL" id="AP024202">
    <property type="protein sequence ID" value="BCN94298.1"/>
    <property type="molecule type" value="Genomic_DNA"/>
</dbReference>
<dbReference type="SUPFAM" id="SSF56112">
    <property type="entry name" value="Protein kinase-like (PK-like)"/>
    <property type="match status" value="1"/>
</dbReference>
<dbReference type="InterPro" id="IPR016477">
    <property type="entry name" value="Fructo-/Ketosamine-3-kinase"/>
</dbReference>
<evidence type="ECO:0000256" key="1">
    <source>
        <dbReference type="ARBA" id="ARBA00009460"/>
    </source>
</evidence>
<gene>
    <name evidence="3" type="ORF">THMIRHAM_20830</name>
</gene>
<dbReference type="Pfam" id="PF03881">
    <property type="entry name" value="Fructosamin_kin"/>
    <property type="match status" value="1"/>
</dbReference>
<dbReference type="PANTHER" id="PTHR12149">
    <property type="entry name" value="FRUCTOSAMINE 3 KINASE-RELATED PROTEIN"/>
    <property type="match status" value="1"/>
</dbReference>
<protein>
    <submittedName>
        <fullName evidence="3">Fructosamine kinase family protein</fullName>
    </submittedName>
</protein>
<organism evidence="3 4">
    <name type="scientific">Thiomicrorhabdus immobilis</name>
    <dbReference type="NCBI Taxonomy" id="2791037"/>
    <lineage>
        <taxon>Bacteria</taxon>
        <taxon>Pseudomonadati</taxon>
        <taxon>Pseudomonadota</taxon>
        <taxon>Gammaproteobacteria</taxon>
        <taxon>Thiotrichales</taxon>
        <taxon>Piscirickettsiaceae</taxon>
        <taxon>Thiomicrorhabdus</taxon>
    </lineage>
</organism>
<evidence type="ECO:0000313" key="3">
    <source>
        <dbReference type="EMBL" id="BCN94298.1"/>
    </source>
</evidence>
<reference evidence="3" key="1">
    <citation type="journal article" date="2022" name="Arch. Microbiol.">
        <title>Thiomicrorhabdus immobilis sp. nov., a mesophilic sulfur-oxidizing bacterium isolated from sediment of a brackish lake in northern Japan.</title>
        <authorList>
            <person name="Kojima H."/>
            <person name="Mochizuki J."/>
            <person name="Kanda M."/>
            <person name="Watanabe T."/>
            <person name="Fukui M."/>
        </authorList>
    </citation>
    <scope>NUCLEOTIDE SEQUENCE</scope>
    <source>
        <strain evidence="3">Am19</strain>
    </source>
</reference>
<dbReference type="Gene3D" id="3.90.1200.10">
    <property type="match status" value="1"/>
</dbReference>
<evidence type="ECO:0000313" key="4">
    <source>
        <dbReference type="Proteomes" id="UP001054820"/>
    </source>
</evidence>